<dbReference type="InterPro" id="IPR007348">
    <property type="entry name" value="CopC_dom"/>
</dbReference>
<feature type="transmembrane region" description="Helical" evidence="5">
    <location>
        <begin position="223"/>
        <end position="245"/>
    </location>
</feature>
<keyword evidence="3 6" id="KW-0732">Signal</keyword>
<dbReference type="Proteomes" id="UP000051063">
    <property type="component" value="Unassembled WGS sequence"/>
</dbReference>
<evidence type="ECO:0000313" key="9">
    <source>
        <dbReference type="Proteomes" id="UP000051063"/>
    </source>
</evidence>
<feature type="transmembrane region" description="Helical" evidence="5">
    <location>
        <begin position="393"/>
        <end position="411"/>
    </location>
</feature>
<keyword evidence="5" id="KW-0472">Membrane</keyword>
<dbReference type="InterPro" id="IPR014755">
    <property type="entry name" value="Cu-Rt/internalin_Ig-like"/>
</dbReference>
<feature type="transmembrane region" description="Helical" evidence="5">
    <location>
        <begin position="147"/>
        <end position="166"/>
    </location>
</feature>
<dbReference type="Pfam" id="PF04234">
    <property type="entry name" value="CopC"/>
    <property type="match status" value="1"/>
</dbReference>
<feature type="transmembrane region" description="Helical" evidence="5">
    <location>
        <begin position="317"/>
        <end position="339"/>
    </location>
</feature>
<evidence type="ECO:0000256" key="4">
    <source>
        <dbReference type="ARBA" id="ARBA00023008"/>
    </source>
</evidence>
<dbReference type="PANTHER" id="PTHR34820">
    <property type="entry name" value="INNER MEMBRANE PROTEIN YEBZ"/>
    <property type="match status" value="1"/>
</dbReference>
<keyword evidence="2" id="KW-0479">Metal-binding</keyword>
<accession>A0ABR5N5N8</accession>
<feature type="transmembrane region" description="Helical" evidence="5">
    <location>
        <begin position="351"/>
        <end position="372"/>
    </location>
</feature>
<sequence length="432" mass="47920">MVMSMKRYLALLWLALFFVMSTAATTVQAHAGLMGSQPKDGEVLQANPGQISLRFTEALEPDLVAVHLYDSKGEEVQLNRPTLQPGDVSQLNAQLPELSEGTYVAIVSVVSEDGHPVEERVSFSIGHKSATVIDPTEKKPDNSYLIVYRYLTQGIILLGGGLYLLAWRGQRYGLPAFSQLLGIGRQIGWGLALVGLVFLWFLYDEALTAVSLTDSLWQGNWSLLMQSPFAIMLLVSFALLILLAIPGMMTGWYVALWLVLICAQAFGGHAWGISPVWLSITLRLLHVLTVSIWMGALIYLWLTFKHSERGNEPFKQFFLRTVAIASVLAVLTGLVMLAVQTNVVSILQSSLTWSYLLYVKVASVCVMLAIAYRQTKRWRKTNGLQAKLLRWEILFGIVAILAGLWMSQINYPTASTETTATTETTVTNQHNH</sequence>
<proteinExistence type="predicted"/>
<evidence type="ECO:0000313" key="8">
    <source>
        <dbReference type="EMBL" id="KQL45734.1"/>
    </source>
</evidence>
<protein>
    <recommendedName>
        <fullName evidence="7">CopC domain-containing protein</fullName>
    </recommendedName>
</protein>
<dbReference type="PANTHER" id="PTHR34820:SF4">
    <property type="entry name" value="INNER MEMBRANE PROTEIN YEBZ"/>
    <property type="match status" value="1"/>
</dbReference>
<keyword evidence="9" id="KW-1185">Reference proteome</keyword>
<feature type="signal peptide" evidence="6">
    <location>
        <begin position="1"/>
        <end position="23"/>
    </location>
</feature>
<dbReference type="InterPro" id="IPR014756">
    <property type="entry name" value="Ig_E-set"/>
</dbReference>
<dbReference type="SUPFAM" id="SSF81296">
    <property type="entry name" value="E set domains"/>
    <property type="match status" value="1"/>
</dbReference>
<comment type="caution">
    <text evidence="8">The sequence shown here is derived from an EMBL/GenBank/DDBJ whole genome shotgun (WGS) entry which is preliminary data.</text>
</comment>
<evidence type="ECO:0000256" key="6">
    <source>
        <dbReference type="SAM" id="SignalP"/>
    </source>
</evidence>
<evidence type="ECO:0000256" key="2">
    <source>
        <dbReference type="ARBA" id="ARBA00022723"/>
    </source>
</evidence>
<feature type="transmembrane region" description="Helical" evidence="5">
    <location>
        <begin position="284"/>
        <end position="305"/>
    </location>
</feature>
<evidence type="ECO:0000256" key="1">
    <source>
        <dbReference type="ARBA" id="ARBA00004196"/>
    </source>
</evidence>
<organism evidence="8 9">
    <name type="scientific">Brevibacillus choshinensis</name>
    <dbReference type="NCBI Taxonomy" id="54911"/>
    <lineage>
        <taxon>Bacteria</taxon>
        <taxon>Bacillati</taxon>
        <taxon>Bacillota</taxon>
        <taxon>Bacilli</taxon>
        <taxon>Bacillales</taxon>
        <taxon>Paenibacillaceae</taxon>
        <taxon>Brevibacillus</taxon>
    </lineage>
</organism>
<dbReference type="InterPro" id="IPR032694">
    <property type="entry name" value="CopC/D"/>
</dbReference>
<evidence type="ECO:0000256" key="5">
    <source>
        <dbReference type="SAM" id="Phobius"/>
    </source>
</evidence>
<feature type="transmembrane region" description="Helical" evidence="5">
    <location>
        <begin position="187"/>
        <end position="203"/>
    </location>
</feature>
<comment type="subcellular location">
    <subcellularLocation>
        <location evidence="1">Cell envelope</location>
    </subcellularLocation>
</comment>
<reference evidence="8 9" key="1">
    <citation type="submission" date="2015-09" db="EMBL/GenBank/DDBJ databases">
        <title>Genome sequencing project for genomic taxonomy and phylogenomics of Bacillus-like bacteria.</title>
        <authorList>
            <person name="Liu B."/>
            <person name="Wang J."/>
            <person name="Zhu Y."/>
            <person name="Liu G."/>
            <person name="Chen Q."/>
            <person name="Chen Z."/>
            <person name="Lan J."/>
            <person name="Che J."/>
            <person name="Ge C."/>
            <person name="Shi H."/>
            <person name="Pan Z."/>
            <person name="Liu X."/>
        </authorList>
    </citation>
    <scope>NUCLEOTIDE SEQUENCE [LARGE SCALE GENOMIC DNA]</scope>
    <source>
        <strain evidence="8 9">DSM 8552</strain>
    </source>
</reference>
<keyword evidence="5" id="KW-1133">Transmembrane helix</keyword>
<keyword evidence="4" id="KW-0186">Copper</keyword>
<feature type="transmembrane region" description="Helical" evidence="5">
    <location>
        <begin position="252"/>
        <end position="272"/>
    </location>
</feature>
<evidence type="ECO:0000256" key="3">
    <source>
        <dbReference type="ARBA" id="ARBA00022729"/>
    </source>
</evidence>
<dbReference type="EMBL" id="LJJB01000010">
    <property type="protein sequence ID" value="KQL45734.1"/>
    <property type="molecule type" value="Genomic_DNA"/>
</dbReference>
<dbReference type="Gene3D" id="2.60.40.1220">
    <property type="match status" value="1"/>
</dbReference>
<evidence type="ECO:0000259" key="7">
    <source>
        <dbReference type="Pfam" id="PF04234"/>
    </source>
</evidence>
<name>A0ABR5N5N8_BRECH</name>
<feature type="domain" description="CopC" evidence="7">
    <location>
        <begin position="30"/>
        <end position="125"/>
    </location>
</feature>
<gene>
    <name evidence="8" type="ORF">AN963_11820</name>
</gene>
<keyword evidence="5" id="KW-0812">Transmembrane</keyword>
<feature type="chain" id="PRO_5046185946" description="CopC domain-containing protein" evidence="6">
    <location>
        <begin position="24"/>
        <end position="432"/>
    </location>
</feature>